<gene>
    <name evidence="4" type="ORF">TRIP_B250323</name>
</gene>
<dbReference type="Pfam" id="PF00571">
    <property type="entry name" value="CBS"/>
    <property type="match status" value="2"/>
</dbReference>
<dbReference type="InterPro" id="IPR051462">
    <property type="entry name" value="CBS_domain-containing"/>
</dbReference>
<protein>
    <submittedName>
        <fullName evidence="4">CBS domain protein</fullName>
    </submittedName>
</protein>
<dbReference type="SUPFAM" id="SSF54631">
    <property type="entry name" value="CBS-domain pair"/>
    <property type="match status" value="1"/>
</dbReference>
<dbReference type="InterPro" id="IPR000644">
    <property type="entry name" value="CBS_dom"/>
</dbReference>
<dbReference type="CDD" id="cd04584">
    <property type="entry name" value="CBS_pair_AcuB_like"/>
    <property type="match status" value="1"/>
</dbReference>
<dbReference type="EMBL" id="UPXX01000018">
    <property type="protein sequence ID" value="VBB43228.1"/>
    <property type="molecule type" value="Genomic_DNA"/>
</dbReference>
<dbReference type="PANTHER" id="PTHR48108:SF34">
    <property type="entry name" value="CBS DOMAIN-CONTAINING PROTEIN YHCV"/>
    <property type="match status" value="1"/>
</dbReference>
<keyword evidence="2" id="KW-0129">CBS domain</keyword>
<dbReference type="Gene3D" id="3.10.580.10">
    <property type="entry name" value="CBS-domain"/>
    <property type="match status" value="2"/>
</dbReference>
<feature type="domain" description="CBS" evidence="3">
    <location>
        <begin position="81"/>
        <end position="137"/>
    </location>
</feature>
<evidence type="ECO:0000256" key="1">
    <source>
        <dbReference type="ARBA" id="ARBA00022737"/>
    </source>
</evidence>
<dbReference type="AlphaFoldDB" id="A0A653A5K4"/>
<accession>A0A653A5K4</accession>
<evidence type="ECO:0000256" key="2">
    <source>
        <dbReference type="PROSITE-ProRule" id="PRU00703"/>
    </source>
</evidence>
<name>A0A653A5K4_UNCDX</name>
<reference evidence="4" key="1">
    <citation type="submission" date="2018-07" db="EMBL/GenBank/DDBJ databases">
        <authorList>
            <consortium name="Genoscope - CEA"/>
            <person name="William W."/>
        </authorList>
    </citation>
    <scope>NUCLEOTIDE SEQUENCE</scope>
    <source>
        <strain evidence="4">IK1</strain>
    </source>
</reference>
<dbReference type="PANTHER" id="PTHR48108">
    <property type="entry name" value="CBS DOMAIN-CONTAINING PROTEIN CBSX2, CHLOROPLASTIC"/>
    <property type="match status" value="1"/>
</dbReference>
<dbReference type="PROSITE" id="PS51371">
    <property type="entry name" value="CBS"/>
    <property type="match status" value="2"/>
</dbReference>
<organism evidence="4">
    <name type="scientific">Uncultured Desulfatiglans sp</name>
    <dbReference type="NCBI Taxonomy" id="1748965"/>
    <lineage>
        <taxon>Bacteria</taxon>
        <taxon>Pseudomonadati</taxon>
        <taxon>Thermodesulfobacteriota</taxon>
        <taxon>Desulfobacteria</taxon>
        <taxon>Desulfatiglandales</taxon>
        <taxon>Desulfatiglandaceae</taxon>
        <taxon>Desulfatiglans</taxon>
        <taxon>environmental samples</taxon>
    </lineage>
</organism>
<keyword evidence="1" id="KW-0677">Repeat</keyword>
<dbReference type="InterPro" id="IPR046342">
    <property type="entry name" value="CBS_dom_sf"/>
</dbReference>
<proteinExistence type="predicted"/>
<evidence type="ECO:0000259" key="3">
    <source>
        <dbReference type="PROSITE" id="PS51371"/>
    </source>
</evidence>
<dbReference type="SMART" id="SM00116">
    <property type="entry name" value="CBS"/>
    <property type="match status" value="2"/>
</dbReference>
<feature type="domain" description="CBS" evidence="3">
    <location>
        <begin position="7"/>
        <end position="62"/>
    </location>
</feature>
<sequence length="229" mass="25948">MLVKDWMSRNVITIDINDNMQEATKRMKQHDIGMLPVMKRGKIVGIVTDRDLKRASASDATTLEVHELLYLISRIKLADIMTKDPILVPFNHTVEETAEVLLKHRISGAPVVDYDGNLVGAITKGDIFRCLISLTGVGHRGIQFGFQVEDTPGSIKTVADIIRKYGGRMVSILTSYERAPKGYRQVFIRMYGVDRSRLAELKDELRQKATLLYMVDHRENIREIYGESA</sequence>
<evidence type="ECO:0000313" key="4">
    <source>
        <dbReference type="EMBL" id="VBB43228.1"/>
    </source>
</evidence>